<dbReference type="RefSeq" id="WP_109991274.1">
    <property type="nucleotide sequence ID" value="NZ_CP028160.1"/>
</dbReference>
<sequence>MNRTEITASLSELVRKRLENRSIFWAAEVNLDAHKKRVDFVGFNPSKNGNFANIAEIESGTFDFYEVKSSMADFNSGHGKNWEGDNNFLVCEKELANELHQKMLLPHNVDVLCPNKSRTALIPTFSGHWASRRTKSVSELLWTMICSRDARYIKRMDEMKNE</sequence>
<dbReference type="Proteomes" id="UP000245919">
    <property type="component" value="Chromosome"/>
</dbReference>
<organism evidence="1 2">
    <name type="scientific">Lactococcus lactis subsp. lactis</name>
    <name type="common">Streptococcus lactis</name>
    <dbReference type="NCBI Taxonomy" id="1360"/>
    <lineage>
        <taxon>Bacteria</taxon>
        <taxon>Bacillati</taxon>
        <taxon>Bacillota</taxon>
        <taxon>Bacilli</taxon>
        <taxon>Lactobacillales</taxon>
        <taxon>Streptococcaceae</taxon>
        <taxon>Lactococcus</taxon>
    </lineage>
</organism>
<dbReference type="EMBL" id="CP028160">
    <property type="protein sequence ID" value="AWN66587.1"/>
    <property type="molecule type" value="Genomic_DNA"/>
</dbReference>
<gene>
    <name evidence="1" type="ORF">LL14B4_10530</name>
</gene>
<name>A0A2Z3KGG1_LACLL</name>
<reference evidence="1 2" key="1">
    <citation type="submission" date="2018-03" db="EMBL/GenBank/DDBJ databases">
        <title>Genome sequence of Lactococcus lactis strain 14B4 from almond drupe.</title>
        <authorList>
            <person name="Tran T.D."/>
            <person name="McGarvey J.A."/>
            <person name="Huynh S."/>
            <person name="Parker C.T."/>
        </authorList>
    </citation>
    <scope>NUCLEOTIDE SEQUENCE [LARGE SCALE GENOMIC DNA]</scope>
    <source>
        <strain evidence="1 2">14B4</strain>
    </source>
</reference>
<protein>
    <submittedName>
        <fullName evidence="1">Uncharacterized protein</fullName>
    </submittedName>
</protein>
<evidence type="ECO:0000313" key="2">
    <source>
        <dbReference type="Proteomes" id="UP000245919"/>
    </source>
</evidence>
<accession>A0A2Z3KGG1</accession>
<dbReference type="GeneID" id="89634216"/>
<evidence type="ECO:0000313" key="1">
    <source>
        <dbReference type="EMBL" id="AWN66587.1"/>
    </source>
</evidence>
<proteinExistence type="predicted"/>
<dbReference type="AlphaFoldDB" id="A0A2Z3KGG1"/>